<dbReference type="EMBL" id="JAVRBK010000004">
    <property type="protein sequence ID" value="KAK5645403.1"/>
    <property type="molecule type" value="Genomic_DNA"/>
</dbReference>
<dbReference type="AlphaFoldDB" id="A0AAN7VEN5"/>
<dbReference type="GO" id="GO:0003684">
    <property type="term" value="F:damaged DNA binding"/>
    <property type="evidence" value="ECO:0007669"/>
    <property type="project" value="TreeGrafter"/>
</dbReference>
<dbReference type="InterPro" id="IPR013882">
    <property type="entry name" value="Ctp1_C"/>
</dbReference>
<comment type="caution">
    <text evidence="5">The sequence shown here is derived from an EMBL/GenBank/DDBJ whole genome shotgun (WGS) entry which is preliminary data.</text>
</comment>
<evidence type="ECO:0000256" key="2">
    <source>
        <dbReference type="ARBA" id="ARBA00022763"/>
    </source>
</evidence>
<evidence type="ECO:0000313" key="6">
    <source>
        <dbReference type="Proteomes" id="UP001329430"/>
    </source>
</evidence>
<comment type="subcellular location">
    <subcellularLocation>
        <location evidence="1">Nucleus</location>
    </subcellularLocation>
</comment>
<keyword evidence="2" id="KW-0227">DNA damage</keyword>
<keyword evidence="3" id="KW-0539">Nucleus</keyword>
<keyword evidence="6" id="KW-1185">Reference proteome</keyword>
<feature type="domain" description="DNA endonuclease activator Ctp1 C-terminal" evidence="4">
    <location>
        <begin position="271"/>
        <end position="306"/>
    </location>
</feature>
<protein>
    <recommendedName>
        <fullName evidence="4">DNA endonuclease activator Ctp1 C-terminal domain-containing protein</fullName>
    </recommendedName>
</protein>
<dbReference type="GO" id="GO:0010792">
    <property type="term" value="P:DNA double-strand break processing involved in repair via single-strand annealing"/>
    <property type="evidence" value="ECO:0007669"/>
    <property type="project" value="TreeGrafter"/>
</dbReference>
<dbReference type="PANTHER" id="PTHR15107:SF0">
    <property type="entry name" value="DNA ENDONUCLEASE ACTIVATOR CTP1 C-TERMINAL DOMAIN-CONTAINING PROTEIN"/>
    <property type="match status" value="1"/>
</dbReference>
<evidence type="ECO:0000259" key="4">
    <source>
        <dbReference type="Pfam" id="PF08573"/>
    </source>
</evidence>
<gene>
    <name evidence="5" type="ORF">RI129_006703</name>
</gene>
<sequence>MSNTAQNEWLSLFTTDVQEIWFKNPVELRLIFTAHHILQKELKKFETEINDKMEGFKRQLKLAEMASNDDTSSSSEFVSTQKDHTANFTRSPKIQRARKRLHKNSTSPSLLTVKSLHQSPSYVKPFQENPSNFLTKTKTYEVIPQDLDDVVNSSIIISDSPTKKTKFVKRSDLLKKKKSNSLTLTQLYENMTSQSDKVNQAENVKQKDTESLLKRNLFKDYDTIAMPKSKSVEYPHKTEVVRKKVERMRLPGWSCAECKEYYSSFDLPPDKLKEKMDQCSKHRNKFEPLDDTPRGFWDVTMYSSQED</sequence>
<accession>A0AAN7VEN5</accession>
<reference evidence="5 6" key="1">
    <citation type="journal article" date="2024" name="Insects">
        <title>An Improved Chromosome-Level Genome Assembly of the Firefly Pyrocoelia pectoralis.</title>
        <authorList>
            <person name="Fu X."/>
            <person name="Meyer-Rochow V.B."/>
            <person name="Ballantyne L."/>
            <person name="Zhu X."/>
        </authorList>
    </citation>
    <scope>NUCLEOTIDE SEQUENCE [LARGE SCALE GENOMIC DNA]</scope>
    <source>
        <strain evidence="5">XCY_ONT2</strain>
    </source>
</reference>
<dbReference type="GO" id="GO:0005634">
    <property type="term" value="C:nucleus"/>
    <property type="evidence" value="ECO:0007669"/>
    <property type="project" value="UniProtKB-SubCell"/>
</dbReference>
<dbReference type="Proteomes" id="UP001329430">
    <property type="component" value="Chromosome 4"/>
</dbReference>
<evidence type="ECO:0000256" key="3">
    <source>
        <dbReference type="ARBA" id="ARBA00023242"/>
    </source>
</evidence>
<name>A0AAN7VEN5_9COLE</name>
<dbReference type="InterPro" id="IPR033316">
    <property type="entry name" value="RBBP8-like"/>
</dbReference>
<dbReference type="PANTHER" id="PTHR15107">
    <property type="entry name" value="RETINOBLASTOMA BINDING PROTEIN 8"/>
    <property type="match status" value="1"/>
</dbReference>
<evidence type="ECO:0000313" key="5">
    <source>
        <dbReference type="EMBL" id="KAK5645403.1"/>
    </source>
</evidence>
<dbReference type="Pfam" id="PF08573">
    <property type="entry name" value="SAE2"/>
    <property type="match status" value="1"/>
</dbReference>
<evidence type="ECO:0000256" key="1">
    <source>
        <dbReference type="ARBA" id="ARBA00004123"/>
    </source>
</evidence>
<organism evidence="5 6">
    <name type="scientific">Pyrocoelia pectoralis</name>
    <dbReference type="NCBI Taxonomy" id="417401"/>
    <lineage>
        <taxon>Eukaryota</taxon>
        <taxon>Metazoa</taxon>
        <taxon>Ecdysozoa</taxon>
        <taxon>Arthropoda</taxon>
        <taxon>Hexapoda</taxon>
        <taxon>Insecta</taxon>
        <taxon>Pterygota</taxon>
        <taxon>Neoptera</taxon>
        <taxon>Endopterygota</taxon>
        <taxon>Coleoptera</taxon>
        <taxon>Polyphaga</taxon>
        <taxon>Elateriformia</taxon>
        <taxon>Elateroidea</taxon>
        <taxon>Lampyridae</taxon>
        <taxon>Lampyrinae</taxon>
        <taxon>Pyrocoelia</taxon>
    </lineage>
</organism>
<proteinExistence type="predicted"/>